<evidence type="ECO:0000256" key="1">
    <source>
        <dbReference type="SAM" id="MobiDB-lite"/>
    </source>
</evidence>
<feature type="region of interest" description="Disordered" evidence="1">
    <location>
        <begin position="1"/>
        <end position="87"/>
    </location>
</feature>
<sequence>MDDGDAGSSVAVARSASSLISESGDDLFPSLERDPAPSSTFTSSAVVPYNPDSSFNEAKSKLENSMELGHARRPTKVISTLPTKTLD</sequence>
<keyword evidence="3" id="KW-1185">Reference proteome</keyword>
<feature type="compositionally biased region" description="Polar residues" evidence="1">
    <location>
        <begin position="37"/>
        <end position="57"/>
    </location>
</feature>
<feature type="compositionally biased region" description="Polar residues" evidence="1">
    <location>
        <begin position="77"/>
        <end position="87"/>
    </location>
</feature>
<organism evidence="2 3">
    <name type="scientific">Skeletonema marinoi</name>
    <dbReference type="NCBI Taxonomy" id="267567"/>
    <lineage>
        <taxon>Eukaryota</taxon>
        <taxon>Sar</taxon>
        <taxon>Stramenopiles</taxon>
        <taxon>Ochrophyta</taxon>
        <taxon>Bacillariophyta</taxon>
        <taxon>Coscinodiscophyceae</taxon>
        <taxon>Thalassiosirophycidae</taxon>
        <taxon>Thalassiosirales</taxon>
        <taxon>Skeletonemataceae</taxon>
        <taxon>Skeletonema</taxon>
        <taxon>Skeletonema marinoi-dohrnii complex</taxon>
    </lineage>
</organism>
<gene>
    <name evidence="2" type="ORF">QTG54_000755</name>
</gene>
<dbReference type="EMBL" id="JATAAI010000001">
    <property type="protein sequence ID" value="KAK1748816.1"/>
    <property type="molecule type" value="Genomic_DNA"/>
</dbReference>
<accession>A0AAD8YPI9</accession>
<name>A0AAD8YPI9_9STRA</name>
<reference evidence="2" key="1">
    <citation type="submission" date="2023-06" db="EMBL/GenBank/DDBJ databases">
        <title>Survivors Of The Sea: Transcriptome response of Skeletonema marinoi to long-term dormancy.</title>
        <authorList>
            <person name="Pinder M.I.M."/>
            <person name="Kourtchenko O."/>
            <person name="Robertson E.K."/>
            <person name="Larsson T."/>
            <person name="Maumus F."/>
            <person name="Osuna-Cruz C.M."/>
            <person name="Vancaester E."/>
            <person name="Stenow R."/>
            <person name="Vandepoele K."/>
            <person name="Ploug H."/>
            <person name="Bruchert V."/>
            <person name="Godhe A."/>
            <person name="Topel M."/>
        </authorList>
    </citation>
    <scope>NUCLEOTIDE SEQUENCE</scope>
    <source>
        <strain evidence="2">R05AC</strain>
    </source>
</reference>
<dbReference type="AlphaFoldDB" id="A0AAD8YPI9"/>
<feature type="compositionally biased region" description="Low complexity" evidence="1">
    <location>
        <begin position="1"/>
        <end position="18"/>
    </location>
</feature>
<comment type="caution">
    <text evidence="2">The sequence shown here is derived from an EMBL/GenBank/DDBJ whole genome shotgun (WGS) entry which is preliminary data.</text>
</comment>
<evidence type="ECO:0000313" key="3">
    <source>
        <dbReference type="Proteomes" id="UP001224775"/>
    </source>
</evidence>
<protein>
    <submittedName>
        <fullName evidence="2">Uncharacterized protein</fullName>
    </submittedName>
</protein>
<proteinExistence type="predicted"/>
<dbReference type="Proteomes" id="UP001224775">
    <property type="component" value="Unassembled WGS sequence"/>
</dbReference>
<evidence type="ECO:0000313" key="2">
    <source>
        <dbReference type="EMBL" id="KAK1748816.1"/>
    </source>
</evidence>